<feature type="non-terminal residue" evidence="1">
    <location>
        <position position="126"/>
    </location>
</feature>
<reference evidence="1" key="1">
    <citation type="journal article" date="2015" name="Nature">
        <title>Complex archaea that bridge the gap between prokaryotes and eukaryotes.</title>
        <authorList>
            <person name="Spang A."/>
            <person name="Saw J.H."/>
            <person name="Jorgensen S.L."/>
            <person name="Zaremba-Niedzwiedzka K."/>
            <person name="Martijn J."/>
            <person name="Lind A.E."/>
            <person name="van Eijk R."/>
            <person name="Schleper C."/>
            <person name="Guy L."/>
            <person name="Ettema T.J."/>
        </authorList>
    </citation>
    <scope>NUCLEOTIDE SEQUENCE</scope>
</reference>
<sequence>MAREKPWLKLWVDSLLGLKSLDLSLAETGAWWKLYAFGHYLGQSGRLTRENNRPYALPAIMEALRITKRADMATFQHMVDKQLDSGLLRWEGQVLAITGYDDEQSRAPSAQKEAVRDRVQRWRAAQ</sequence>
<dbReference type="EMBL" id="LAZR01050392">
    <property type="protein sequence ID" value="KKK87459.1"/>
    <property type="molecule type" value="Genomic_DNA"/>
</dbReference>
<evidence type="ECO:0000313" key="1">
    <source>
        <dbReference type="EMBL" id="KKK87459.1"/>
    </source>
</evidence>
<name>A0A0F9B9U3_9ZZZZ</name>
<accession>A0A0F9B9U3</accession>
<dbReference type="AlphaFoldDB" id="A0A0F9B9U3"/>
<protein>
    <submittedName>
        <fullName evidence="1">Uncharacterized protein</fullName>
    </submittedName>
</protein>
<proteinExistence type="predicted"/>
<organism evidence="1">
    <name type="scientific">marine sediment metagenome</name>
    <dbReference type="NCBI Taxonomy" id="412755"/>
    <lineage>
        <taxon>unclassified sequences</taxon>
        <taxon>metagenomes</taxon>
        <taxon>ecological metagenomes</taxon>
    </lineage>
</organism>
<gene>
    <name evidence="1" type="ORF">LCGC14_2753010</name>
</gene>
<comment type="caution">
    <text evidence="1">The sequence shown here is derived from an EMBL/GenBank/DDBJ whole genome shotgun (WGS) entry which is preliminary data.</text>
</comment>